<name>A0A4U8Q565_9FIRM</name>
<sequence>MAENKTRQKENVFLKEDLLKSKRFSKYVDLLNALLEDGKQYSNNETQKIIDGFLKGEVK</sequence>
<keyword evidence="2" id="KW-1185">Reference proteome</keyword>
<proteinExistence type="predicted"/>
<dbReference type="AlphaFoldDB" id="A0A4U8Q565"/>
<protein>
    <submittedName>
        <fullName evidence="1">Uncharacterized protein</fullName>
    </submittedName>
</protein>
<accession>A0A4U8Q565</accession>
<evidence type="ECO:0000313" key="2">
    <source>
        <dbReference type="Proteomes" id="UP000306509"/>
    </source>
</evidence>
<dbReference type="Proteomes" id="UP000306509">
    <property type="component" value="Unassembled WGS sequence"/>
</dbReference>
<evidence type="ECO:0000313" key="1">
    <source>
        <dbReference type="EMBL" id="TLC99989.1"/>
    </source>
</evidence>
<gene>
    <name evidence="1" type="ORF">DSM106044_03080</name>
</gene>
<organism evidence="1 2">
    <name type="scientific">Robinsoniella peoriensis</name>
    <dbReference type="NCBI Taxonomy" id="180332"/>
    <lineage>
        <taxon>Bacteria</taxon>
        <taxon>Bacillati</taxon>
        <taxon>Bacillota</taxon>
        <taxon>Clostridia</taxon>
        <taxon>Lachnospirales</taxon>
        <taxon>Lachnospiraceae</taxon>
        <taxon>Robinsoniella</taxon>
    </lineage>
</organism>
<dbReference type="EMBL" id="QGQD01000060">
    <property type="protein sequence ID" value="TLC99989.1"/>
    <property type="molecule type" value="Genomic_DNA"/>
</dbReference>
<dbReference type="OrthoDB" id="2740092at2"/>
<reference evidence="1 2" key="1">
    <citation type="journal article" date="2019" name="Anaerobe">
        <title>Detection of Robinsoniella peoriensis in multiple bone samples of a trauma patient.</title>
        <authorList>
            <person name="Schrottner P."/>
            <person name="Hartwich K."/>
            <person name="Bunk B."/>
            <person name="Schober I."/>
            <person name="Helbig S."/>
            <person name="Rudolph W.W."/>
            <person name="Gunzer F."/>
        </authorList>
    </citation>
    <scope>NUCLEOTIDE SEQUENCE [LARGE SCALE GENOMIC DNA]</scope>
    <source>
        <strain evidence="1 2">DSM 106044</strain>
    </source>
</reference>
<dbReference type="RefSeq" id="WP_070041165.1">
    <property type="nucleotide sequence ID" value="NZ_CABMJZ010000055.1"/>
</dbReference>
<comment type="caution">
    <text evidence="1">The sequence shown here is derived from an EMBL/GenBank/DDBJ whole genome shotgun (WGS) entry which is preliminary data.</text>
</comment>